<dbReference type="CDD" id="cd11534">
    <property type="entry name" value="NTP-PPase_HisIE_like"/>
    <property type="match status" value="1"/>
</dbReference>
<evidence type="ECO:0000256" key="2">
    <source>
        <dbReference type="ARBA" id="ARBA00005204"/>
    </source>
</evidence>
<keyword evidence="6 9" id="KW-0378">Hydrolase</keyword>
<dbReference type="STRING" id="665126.ABB55_11735"/>
<dbReference type="EC" id="3.6.1.31" evidence="9"/>
<comment type="catalytic activity">
    <reaction evidence="1 9">
        <text>1-(5-phospho-beta-D-ribosyl)-ATP + H2O = 1-(5-phospho-beta-D-ribosyl)-5'-AMP + diphosphate + H(+)</text>
        <dbReference type="Rhea" id="RHEA:22828"/>
        <dbReference type="ChEBI" id="CHEBI:15377"/>
        <dbReference type="ChEBI" id="CHEBI:15378"/>
        <dbReference type="ChEBI" id="CHEBI:33019"/>
        <dbReference type="ChEBI" id="CHEBI:59457"/>
        <dbReference type="ChEBI" id="CHEBI:73183"/>
        <dbReference type="EC" id="3.6.1.31"/>
    </reaction>
</comment>
<sequence>MSGFTLDALETIIAVRAGSGDPGSYTRKLLDAGMAKCAKKLGEEGVEAALAAVSGDRIELVKESADVLFHLLVVLRAADVPLAEVYAELERRTVRTGLEEKASRPAE</sequence>
<dbReference type="HAMAP" id="MF_01020">
    <property type="entry name" value="HisE"/>
    <property type="match status" value="1"/>
</dbReference>
<protein>
    <recommendedName>
        <fullName evidence="9">Phosphoribosyl-ATP pyrophosphatase</fullName>
        <shortName evidence="9">PRA-PH</shortName>
        <ecNumber evidence="9">3.6.1.31</ecNumber>
    </recommendedName>
</protein>
<reference evidence="10 11" key="2">
    <citation type="submission" date="2015-10" db="EMBL/GenBank/DDBJ databases">
        <title>Draft Genome Sequence of Prosthecomicrobium hirschii ATCC 27832.</title>
        <authorList>
            <person name="Daniel J."/>
            <person name="Givan S.A."/>
            <person name="Brun Y.V."/>
            <person name="Brown P.J."/>
        </authorList>
    </citation>
    <scope>NUCLEOTIDE SEQUENCE [LARGE SCALE GENOMIC DNA]</scope>
    <source>
        <strain evidence="10 11">16</strain>
    </source>
</reference>
<dbReference type="NCBIfam" id="TIGR03188">
    <property type="entry name" value="histidine_hisI"/>
    <property type="match status" value="1"/>
</dbReference>
<keyword evidence="7 9" id="KW-0067">ATP-binding</keyword>
<comment type="pathway">
    <text evidence="2 9">Amino-acid biosynthesis; L-histidine biosynthesis; L-histidine from 5-phospho-alpha-D-ribose 1-diphosphate: step 2/9.</text>
</comment>
<keyword evidence="8 9" id="KW-0368">Histidine biosynthesis</keyword>
<dbReference type="GO" id="GO:0005737">
    <property type="term" value="C:cytoplasm"/>
    <property type="evidence" value="ECO:0007669"/>
    <property type="project" value="UniProtKB-SubCell"/>
</dbReference>
<evidence type="ECO:0000313" key="10">
    <source>
        <dbReference type="EMBL" id="KPL52801.1"/>
    </source>
</evidence>
<evidence type="ECO:0000256" key="1">
    <source>
        <dbReference type="ARBA" id="ARBA00001460"/>
    </source>
</evidence>
<accession>A0A0N8GEY3</accession>
<evidence type="ECO:0000256" key="4">
    <source>
        <dbReference type="ARBA" id="ARBA00022605"/>
    </source>
</evidence>
<dbReference type="AlphaFoldDB" id="A0A0N8GEY3"/>
<comment type="similarity">
    <text evidence="3 9">Belongs to the PRA-PH family.</text>
</comment>
<dbReference type="InterPro" id="IPR008179">
    <property type="entry name" value="HisE"/>
</dbReference>
<keyword evidence="11" id="KW-1185">Reference proteome</keyword>
<reference evidence="10 11" key="1">
    <citation type="submission" date="2015-09" db="EMBL/GenBank/DDBJ databases">
        <authorList>
            <consortium name="Swine Surveillance"/>
        </authorList>
    </citation>
    <scope>NUCLEOTIDE SEQUENCE [LARGE SCALE GENOMIC DNA]</scope>
    <source>
        <strain evidence="10 11">16</strain>
    </source>
</reference>
<dbReference type="PANTHER" id="PTHR42945:SF1">
    <property type="entry name" value="HISTIDINE BIOSYNTHESIS BIFUNCTIONAL PROTEIN HIS7"/>
    <property type="match status" value="1"/>
</dbReference>
<organism evidence="10 11">
    <name type="scientific">Prosthecodimorpha hirschii</name>
    <dbReference type="NCBI Taxonomy" id="665126"/>
    <lineage>
        <taxon>Bacteria</taxon>
        <taxon>Pseudomonadati</taxon>
        <taxon>Pseudomonadota</taxon>
        <taxon>Alphaproteobacteria</taxon>
        <taxon>Hyphomicrobiales</taxon>
        <taxon>Ancalomicrobiaceae</taxon>
        <taxon>Prosthecodimorpha</taxon>
    </lineage>
</organism>
<dbReference type="GO" id="GO:0004636">
    <property type="term" value="F:phosphoribosyl-ATP diphosphatase activity"/>
    <property type="evidence" value="ECO:0007669"/>
    <property type="project" value="UniProtKB-UniRule"/>
</dbReference>
<proteinExistence type="inferred from homology"/>
<comment type="caution">
    <text evidence="10">The sequence shown here is derived from an EMBL/GenBank/DDBJ whole genome shotgun (WGS) entry which is preliminary data.</text>
</comment>
<comment type="subcellular location">
    <subcellularLocation>
        <location evidence="9">Cytoplasm</location>
    </subcellularLocation>
</comment>
<evidence type="ECO:0000256" key="7">
    <source>
        <dbReference type="ARBA" id="ARBA00022840"/>
    </source>
</evidence>
<dbReference type="RefSeq" id="WP_054358964.1">
    <property type="nucleotide sequence ID" value="NZ_JAPCYQ010000001.1"/>
</dbReference>
<dbReference type="InterPro" id="IPR021130">
    <property type="entry name" value="PRib-ATP_PPHydrolase-like"/>
</dbReference>
<dbReference type="Gene3D" id="1.10.287.1080">
    <property type="entry name" value="MazG-like"/>
    <property type="match status" value="1"/>
</dbReference>
<name>A0A0N8GEY3_9HYPH</name>
<dbReference type="GO" id="GO:0000105">
    <property type="term" value="P:L-histidine biosynthetic process"/>
    <property type="evidence" value="ECO:0007669"/>
    <property type="project" value="UniProtKB-UniRule"/>
</dbReference>
<dbReference type="SUPFAM" id="SSF101386">
    <property type="entry name" value="all-alpha NTP pyrophosphatases"/>
    <property type="match status" value="1"/>
</dbReference>
<gene>
    <name evidence="9" type="primary">hisE</name>
    <name evidence="10" type="ORF">ABB55_11735</name>
</gene>
<dbReference type="NCBIfam" id="NF001613">
    <property type="entry name" value="PRK00400.1-5"/>
    <property type="match status" value="1"/>
</dbReference>
<evidence type="ECO:0000256" key="6">
    <source>
        <dbReference type="ARBA" id="ARBA00022801"/>
    </source>
</evidence>
<evidence type="ECO:0000256" key="5">
    <source>
        <dbReference type="ARBA" id="ARBA00022741"/>
    </source>
</evidence>
<evidence type="ECO:0000313" key="11">
    <source>
        <dbReference type="Proteomes" id="UP000048984"/>
    </source>
</evidence>
<dbReference type="Proteomes" id="UP000048984">
    <property type="component" value="Unassembled WGS sequence"/>
</dbReference>
<dbReference type="UniPathway" id="UPA00031">
    <property type="reaction ID" value="UER00007"/>
</dbReference>
<keyword evidence="9" id="KW-0963">Cytoplasm</keyword>
<evidence type="ECO:0000256" key="8">
    <source>
        <dbReference type="ARBA" id="ARBA00023102"/>
    </source>
</evidence>
<dbReference type="EMBL" id="LJYW01000001">
    <property type="protein sequence ID" value="KPL52801.1"/>
    <property type="molecule type" value="Genomic_DNA"/>
</dbReference>
<dbReference type="GO" id="GO:0005524">
    <property type="term" value="F:ATP binding"/>
    <property type="evidence" value="ECO:0007669"/>
    <property type="project" value="UniProtKB-KW"/>
</dbReference>
<dbReference type="Pfam" id="PF01503">
    <property type="entry name" value="PRA-PH"/>
    <property type="match status" value="1"/>
</dbReference>
<keyword evidence="4 9" id="KW-0028">Amino-acid biosynthesis</keyword>
<evidence type="ECO:0000256" key="9">
    <source>
        <dbReference type="HAMAP-Rule" id="MF_01020"/>
    </source>
</evidence>
<keyword evidence="5 9" id="KW-0547">Nucleotide-binding</keyword>
<evidence type="ECO:0000256" key="3">
    <source>
        <dbReference type="ARBA" id="ARBA00009392"/>
    </source>
</evidence>
<dbReference type="PANTHER" id="PTHR42945">
    <property type="entry name" value="HISTIDINE BIOSYNTHESIS BIFUNCTIONAL PROTEIN"/>
    <property type="match status" value="1"/>
</dbReference>